<feature type="transmembrane region" description="Helical" evidence="1">
    <location>
        <begin position="55"/>
        <end position="73"/>
    </location>
</feature>
<proteinExistence type="predicted"/>
<organism evidence="2 3">
    <name type="scientific">Sulfurovum xiamenensis</name>
    <dbReference type="NCBI Taxonomy" id="3019066"/>
    <lineage>
        <taxon>Bacteria</taxon>
        <taxon>Pseudomonadati</taxon>
        <taxon>Campylobacterota</taxon>
        <taxon>Epsilonproteobacteria</taxon>
        <taxon>Campylobacterales</taxon>
        <taxon>Sulfurovaceae</taxon>
        <taxon>Sulfurovum</taxon>
    </lineage>
</organism>
<feature type="transmembrane region" description="Helical" evidence="1">
    <location>
        <begin position="79"/>
        <end position="100"/>
    </location>
</feature>
<evidence type="ECO:0000256" key="1">
    <source>
        <dbReference type="SAM" id="Phobius"/>
    </source>
</evidence>
<sequence>MKALIILAVLATLGLIAFQYHRNKNIKKLFTALLTLGIILSLAVAGNVTRPVMPIYLAHLILMIISWGGLILYLVREKYVGWIIFSPLVTIGLFLLLEWLTGSGHEVG</sequence>
<dbReference type="Proteomes" id="UP001169066">
    <property type="component" value="Unassembled WGS sequence"/>
</dbReference>
<name>A0ABT7QPV5_9BACT</name>
<keyword evidence="1" id="KW-1133">Transmembrane helix</keyword>
<evidence type="ECO:0000313" key="2">
    <source>
        <dbReference type="EMBL" id="MDM5263124.1"/>
    </source>
</evidence>
<comment type="caution">
    <text evidence="2">The sequence shown here is derived from an EMBL/GenBank/DDBJ whole genome shotgun (WGS) entry which is preliminary data.</text>
</comment>
<evidence type="ECO:0000313" key="3">
    <source>
        <dbReference type="Proteomes" id="UP001169066"/>
    </source>
</evidence>
<keyword evidence="3" id="KW-1185">Reference proteome</keyword>
<dbReference type="EMBL" id="JAQIBC010000001">
    <property type="protein sequence ID" value="MDM5263124.1"/>
    <property type="molecule type" value="Genomic_DNA"/>
</dbReference>
<keyword evidence="1" id="KW-0472">Membrane</keyword>
<reference evidence="2" key="1">
    <citation type="submission" date="2023-01" db="EMBL/GenBank/DDBJ databases">
        <title>Sulfurovum sp. XTW-4 genome assembly.</title>
        <authorList>
            <person name="Wang J."/>
        </authorList>
    </citation>
    <scope>NUCLEOTIDE SEQUENCE</scope>
    <source>
        <strain evidence="2">XTW-4</strain>
    </source>
</reference>
<feature type="transmembrane region" description="Helical" evidence="1">
    <location>
        <begin position="29"/>
        <end position="48"/>
    </location>
</feature>
<accession>A0ABT7QPV5</accession>
<protein>
    <submittedName>
        <fullName evidence="2">Uncharacterized protein</fullName>
    </submittedName>
</protein>
<gene>
    <name evidence="2" type="ORF">PF327_02835</name>
</gene>
<keyword evidence="1" id="KW-0812">Transmembrane</keyword>